<keyword evidence="3" id="KW-1185">Reference proteome</keyword>
<dbReference type="Pfam" id="PF00067">
    <property type="entry name" value="p450"/>
    <property type="match status" value="1"/>
</dbReference>
<dbReference type="SUPFAM" id="SSF48264">
    <property type="entry name" value="Cytochrome P450"/>
    <property type="match status" value="1"/>
</dbReference>
<gene>
    <name evidence="2" type="ORF">GCM10009754_68540</name>
</gene>
<evidence type="ECO:0000313" key="2">
    <source>
        <dbReference type="EMBL" id="GAA1981945.1"/>
    </source>
</evidence>
<dbReference type="PANTHER" id="PTHR46696:SF1">
    <property type="entry name" value="CYTOCHROME P450 YJIB-RELATED"/>
    <property type="match status" value="1"/>
</dbReference>
<dbReference type="Proteomes" id="UP001501116">
    <property type="component" value="Unassembled WGS sequence"/>
</dbReference>
<dbReference type="PRINTS" id="PR00359">
    <property type="entry name" value="BP450"/>
</dbReference>
<dbReference type="EMBL" id="BAAANN010000035">
    <property type="protein sequence ID" value="GAA1981945.1"/>
    <property type="molecule type" value="Genomic_DNA"/>
</dbReference>
<organism evidence="2 3">
    <name type="scientific">Amycolatopsis minnesotensis</name>
    <dbReference type="NCBI Taxonomy" id="337894"/>
    <lineage>
        <taxon>Bacteria</taxon>
        <taxon>Bacillati</taxon>
        <taxon>Actinomycetota</taxon>
        <taxon>Actinomycetes</taxon>
        <taxon>Pseudonocardiales</taxon>
        <taxon>Pseudonocardiaceae</taxon>
        <taxon>Amycolatopsis</taxon>
    </lineage>
</organism>
<sequence>MSSPIDPLPLPRKRECPFGPAPEIAGLQRDSPVTKVLCPTGIEAWLVTRYADVREVLSDHERFSARSGQCGHLLANQPPDAPITEGDFARLDGAEHLRFRRVMAPAVTSVKRMERLSPAVRRIVDDALDALATETGTVDLHARFSIPVVTSVMTELFDIPHQDRDLFRTRSEALLNGRGDAESLQAATIPLYMLLQELVTRRTEEPGEDLISVVAASARAAGDPFTSLELTKIAAGLVFSGYDTTSTALTYGMAALLETPGQLAILREDTGAASNAAEEVIRMLAVGGGLLRVAAVDTELAGTPIAAGDYVVAAVQAANRDPARFPHPDRLDVRRPHGGHVGFGHGQHQCSGRHIVRLVLTSALATLARRIPSLRLAVPIAEVEFKKDTAVFGPAELPVTWDEGAVRPR</sequence>
<reference evidence="2 3" key="1">
    <citation type="journal article" date="2019" name="Int. J. Syst. Evol. Microbiol.">
        <title>The Global Catalogue of Microorganisms (GCM) 10K type strain sequencing project: providing services to taxonomists for standard genome sequencing and annotation.</title>
        <authorList>
            <consortium name="The Broad Institute Genomics Platform"/>
            <consortium name="The Broad Institute Genome Sequencing Center for Infectious Disease"/>
            <person name="Wu L."/>
            <person name="Ma J."/>
        </authorList>
    </citation>
    <scope>NUCLEOTIDE SEQUENCE [LARGE SCALE GENOMIC DNA]</scope>
    <source>
        <strain evidence="2 3">JCM 14545</strain>
    </source>
</reference>
<dbReference type="PANTHER" id="PTHR46696">
    <property type="entry name" value="P450, PUTATIVE (EUROFUNG)-RELATED"/>
    <property type="match status" value="1"/>
</dbReference>
<dbReference type="PRINTS" id="PR00385">
    <property type="entry name" value="P450"/>
</dbReference>
<name>A0ABN2S7Y5_9PSEU</name>
<dbReference type="InterPro" id="IPR002397">
    <property type="entry name" value="Cyt_P450_B"/>
</dbReference>
<evidence type="ECO:0000313" key="3">
    <source>
        <dbReference type="Proteomes" id="UP001501116"/>
    </source>
</evidence>
<dbReference type="InterPro" id="IPR001128">
    <property type="entry name" value="Cyt_P450"/>
</dbReference>
<dbReference type="InterPro" id="IPR036396">
    <property type="entry name" value="Cyt_P450_sf"/>
</dbReference>
<proteinExistence type="inferred from homology"/>
<dbReference type="Gene3D" id="1.10.630.10">
    <property type="entry name" value="Cytochrome P450"/>
    <property type="match status" value="1"/>
</dbReference>
<evidence type="ECO:0000256" key="1">
    <source>
        <dbReference type="ARBA" id="ARBA00010617"/>
    </source>
</evidence>
<comment type="caution">
    <text evidence="2">The sequence shown here is derived from an EMBL/GenBank/DDBJ whole genome shotgun (WGS) entry which is preliminary data.</text>
</comment>
<dbReference type="RefSeq" id="WP_344428686.1">
    <property type="nucleotide sequence ID" value="NZ_BAAANN010000035.1"/>
</dbReference>
<protein>
    <submittedName>
        <fullName evidence="2">Cytochrome P450</fullName>
    </submittedName>
</protein>
<comment type="similarity">
    <text evidence="1">Belongs to the cytochrome P450 family.</text>
</comment>
<accession>A0ABN2S7Y5</accession>